<evidence type="ECO:0000256" key="1">
    <source>
        <dbReference type="ARBA" id="ARBA00005964"/>
    </source>
</evidence>
<evidence type="ECO:0000256" key="3">
    <source>
        <dbReference type="ARBA" id="ARBA00022801"/>
    </source>
</evidence>
<keyword evidence="3" id="KW-0378">Hydrolase</keyword>
<dbReference type="Pfam" id="PF00135">
    <property type="entry name" value="COesterase"/>
    <property type="match status" value="1"/>
</dbReference>
<dbReference type="GO" id="GO:0003990">
    <property type="term" value="F:acetylcholinesterase activity"/>
    <property type="evidence" value="ECO:0007669"/>
    <property type="project" value="TreeGrafter"/>
</dbReference>
<name>A0A0N4ZLT6_PARTI</name>
<sequence>AGAVCASAHLFSKNSENYFKKLILMSGSINGLLDVYENTTVDSSTRIAAQQMGCFKQRDQANHTYIFSCLLNQTIENITKYSDNVTYRINMPNTLGFNIILDDTVFFNGTLEEKIQTGNMKYHVDVLFGMPNNGGSFFLPILKNATQFGCTNTNSFNYNNDTCKLSENNYTSFWKYIENPLNLGNQSEIVKNIYNSSKDGIYRQDAINVLTDVSYRCHMVEFARKVNIKTNGYIYGYYFNTSSSNNNWPQWMVSTHGDELDYAFGLPFRYPGNYTQRLEQEKMLSENVMNMIKNFTVLEGSSLGWMDFVDKSRKGISINADFYQDRRISLIDDMETSECRKILKYLPKYFSLYEPLTTMSTSQFRSTG</sequence>
<dbReference type="InterPro" id="IPR029058">
    <property type="entry name" value="AB_hydrolase_fold"/>
</dbReference>
<comment type="similarity">
    <text evidence="1">Belongs to the type-B carboxylesterase/lipase family.</text>
</comment>
<dbReference type="Proteomes" id="UP000038045">
    <property type="component" value="Unplaced"/>
</dbReference>
<dbReference type="AlphaFoldDB" id="A0A0N4ZLT6"/>
<keyword evidence="5" id="KW-1185">Reference proteome</keyword>
<reference evidence="6" key="1">
    <citation type="submission" date="2017-02" db="UniProtKB">
        <authorList>
            <consortium name="WormBaseParasite"/>
        </authorList>
    </citation>
    <scope>IDENTIFICATION</scope>
</reference>
<organism evidence="5 6">
    <name type="scientific">Parastrongyloides trichosuri</name>
    <name type="common">Possum-specific nematode worm</name>
    <dbReference type="NCBI Taxonomy" id="131310"/>
    <lineage>
        <taxon>Eukaryota</taxon>
        <taxon>Metazoa</taxon>
        <taxon>Ecdysozoa</taxon>
        <taxon>Nematoda</taxon>
        <taxon>Chromadorea</taxon>
        <taxon>Rhabditida</taxon>
        <taxon>Tylenchina</taxon>
        <taxon>Panagrolaimomorpha</taxon>
        <taxon>Strongyloidoidea</taxon>
        <taxon>Strongyloididae</taxon>
        <taxon>Parastrongyloides</taxon>
    </lineage>
</organism>
<dbReference type="WBParaSite" id="PTRK_0000946100.1">
    <property type="protein sequence ID" value="PTRK_0000946100.1"/>
    <property type="gene ID" value="PTRK_0000946100"/>
</dbReference>
<dbReference type="GO" id="GO:0005615">
    <property type="term" value="C:extracellular space"/>
    <property type="evidence" value="ECO:0007669"/>
    <property type="project" value="TreeGrafter"/>
</dbReference>
<keyword evidence="2" id="KW-0719">Serine esterase</keyword>
<proteinExistence type="inferred from homology"/>
<evidence type="ECO:0000256" key="2">
    <source>
        <dbReference type="ARBA" id="ARBA00022487"/>
    </source>
</evidence>
<dbReference type="PANTHER" id="PTHR43918:SF15">
    <property type="entry name" value="CARBOXYLIC ESTER HYDROLASE"/>
    <property type="match status" value="1"/>
</dbReference>
<dbReference type="GO" id="GO:0005886">
    <property type="term" value="C:plasma membrane"/>
    <property type="evidence" value="ECO:0007669"/>
    <property type="project" value="TreeGrafter"/>
</dbReference>
<evidence type="ECO:0000313" key="5">
    <source>
        <dbReference type="Proteomes" id="UP000038045"/>
    </source>
</evidence>
<dbReference type="Gene3D" id="3.40.50.1820">
    <property type="entry name" value="alpha/beta hydrolase"/>
    <property type="match status" value="1"/>
</dbReference>
<dbReference type="GO" id="GO:0019695">
    <property type="term" value="P:choline metabolic process"/>
    <property type="evidence" value="ECO:0007669"/>
    <property type="project" value="TreeGrafter"/>
</dbReference>
<dbReference type="PANTHER" id="PTHR43918">
    <property type="entry name" value="ACETYLCHOLINESTERASE"/>
    <property type="match status" value="1"/>
</dbReference>
<protein>
    <submittedName>
        <fullName evidence="6">COesterase domain-containing protein</fullName>
    </submittedName>
</protein>
<evidence type="ECO:0000313" key="6">
    <source>
        <dbReference type="WBParaSite" id="PTRK_0000946100.1"/>
    </source>
</evidence>
<accession>A0A0N4ZLT6</accession>
<dbReference type="STRING" id="131310.A0A0N4ZLT6"/>
<feature type="domain" description="Carboxylesterase type B" evidence="4">
    <location>
        <begin position="1"/>
        <end position="318"/>
    </location>
</feature>
<dbReference type="InterPro" id="IPR002018">
    <property type="entry name" value="CarbesteraseB"/>
</dbReference>
<dbReference type="SUPFAM" id="SSF53474">
    <property type="entry name" value="alpha/beta-Hydrolases"/>
    <property type="match status" value="1"/>
</dbReference>
<evidence type="ECO:0000259" key="4">
    <source>
        <dbReference type="Pfam" id="PF00135"/>
    </source>
</evidence>
<dbReference type="InterPro" id="IPR050654">
    <property type="entry name" value="AChE-related_enzymes"/>
</dbReference>
<dbReference type="GO" id="GO:0006581">
    <property type="term" value="P:acetylcholine catabolic process"/>
    <property type="evidence" value="ECO:0007669"/>
    <property type="project" value="TreeGrafter"/>
</dbReference>